<protein>
    <submittedName>
        <fullName evidence="1">Uncharacterized protein</fullName>
    </submittedName>
</protein>
<proteinExistence type="predicted"/>
<accession>A0ACB9WKB1</accession>
<keyword evidence="2" id="KW-1185">Reference proteome</keyword>
<gene>
    <name evidence="1" type="ORF">KUCAC02_003336</name>
</gene>
<evidence type="ECO:0000313" key="2">
    <source>
        <dbReference type="Proteomes" id="UP001057452"/>
    </source>
</evidence>
<comment type="caution">
    <text evidence="1">The sequence shown here is derived from an EMBL/GenBank/DDBJ whole genome shotgun (WGS) entry which is preliminary data.</text>
</comment>
<name>A0ACB9WKB1_CHAAC</name>
<reference evidence="1" key="1">
    <citation type="submission" date="2022-05" db="EMBL/GenBank/DDBJ databases">
        <title>Chromosome-level genome of Chaenocephalus aceratus.</title>
        <authorList>
            <person name="Park H."/>
        </authorList>
    </citation>
    <scope>NUCLEOTIDE SEQUENCE</scope>
    <source>
        <strain evidence="1">KU_202001</strain>
    </source>
</reference>
<dbReference type="EMBL" id="CM043798">
    <property type="protein sequence ID" value="KAI4814130.1"/>
    <property type="molecule type" value="Genomic_DNA"/>
</dbReference>
<sequence>MGPKKTQSAEEVDEIKKSLDFLAGEISAVRLQQKGILDLVEEVKILRIQNAEKDKRLEYLENRVEDLEQYTRINDVIITGLKNLACGIADQSFTRSISCSIIYTSVKSTIIENNLSCIH</sequence>
<organism evidence="1 2">
    <name type="scientific">Chaenocephalus aceratus</name>
    <name type="common">Blackfin icefish</name>
    <name type="synonym">Chaenichthys aceratus</name>
    <dbReference type="NCBI Taxonomy" id="36190"/>
    <lineage>
        <taxon>Eukaryota</taxon>
        <taxon>Metazoa</taxon>
        <taxon>Chordata</taxon>
        <taxon>Craniata</taxon>
        <taxon>Vertebrata</taxon>
        <taxon>Euteleostomi</taxon>
        <taxon>Actinopterygii</taxon>
        <taxon>Neopterygii</taxon>
        <taxon>Teleostei</taxon>
        <taxon>Neoteleostei</taxon>
        <taxon>Acanthomorphata</taxon>
        <taxon>Eupercaria</taxon>
        <taxon>Perciformes</taxon>
        <taxon>Notothenioidei</taxon>
        <taxon>Channichthyidae</taxon>
        <taxon>Chaenocephalus</taxon>
    </lineage>
</organism>
<evidence type="ECO:0000313" key="1">
    <source>
        <dbReference type="EMBL" id="KAI4814130.1"/>
    </source>
</evidence>
<dbReference type="Proteomes" id="UP001057452">
    <property type="component" value="Chromosome 14"/>
</dbReference>